<evidence type="ECO:0000313" key="3">
    <source>
        <dbReference type="Proteomes" id="UP000310158"/>
    </source>
</evidence>
<proteinExistence type="predicted"/>
<feature type="region of interest" description="Disordered" evidence="1">
    <location>
        <begin position="109"/>
        <end position="207"/>
    </location>
</feature>
<evidence type="ECO:0000256" key="1">
    <source>
        <dbReference type="SAM" id="MobiDB-lite"/>
    </source>
</evidence>
<feature type="compositionally biased region" description="Low complexity" evidence="1">
    <location>
        <begin position="169"/>
        <end position="182"/>
    </location>
</feature>
<dbReference type="Proteomes" id="UP000310158">
    <property type="component" value="Unassembled WGS sequence"/>
</dbReference>
<gene>
    <name evidence="2" type="ORF">EW146_g2538</name>
</gene>
<feature type="compositionally biased region" description="Basic and acidic residues" evidence="1">
    <location>
        <begin position="254"/>
        <end position="264"/>
    </location>
</feature>
<feature type="region of interest" description="Disordered" evidence="1">
    <location>
        <begin position="242"/>
        <end position="264"/>
    </location>
</feature>
<reference evidence="2 3" key="1">
    <citation type="submission" date="2019-02" db="EMBL/GenBank/DDBJ databases">
        <title>Genome sequencing of the rare red list fungi Bondarzewia mesenterica.</title>
        <authorList>
            <person name="Buettner E."/>
            <person name="Kellner H."/>
        </authorList>
    </citation>
    <scope>NUCLEOTIDE SEQUENCE [LARGE SCALE GENOMIC DNA]</scope>
    <source>
        <strain evidence="2 3">DSM 108281</strain>
    </source>
</reference>
<accession>A0A4S4M273</accession>
<dbReference type="AlphaFoldDB" id="A0A4S4M273"/>
<comment type="caution">
    <text evidence="2">The sequence shown here is derived from an EMBL/GenBank/DDBJ whole genome shotgun (WGS) entry which is preliminary data.</text>
</comment>
<dbReference type="EMBL" id="SGPL01000075">
    <property type="protein sequence ID" value="THH18448.1"/>
    <property type="molecule type" value="Genomic_DNA"/>
</dbReference>
<feature type="compositionally biased region" description="Low complexity" evidence="1">
    <location>
        <begin position="152"/>
        <end position="161"/>
    </location>
</feature>
<evidence type="ECO:0000313" key="2">
    <source>
        <dbReference type="EMBL" id="THH18448.1"/>
    </source>
</evidence>
<feature type="region of interest" description="Disordered" evidence="1">
    <location>
        <begin position="1"/>
        <end position="80"/>
    </location>
</feature>
<feature type="compositionally biased region" description="Low complexity" evidence="1">
    <location>
        <begin position="1"/>
        <end position="17"/>
    </location>
</feature>
<sequence>MSDPSSSSIPSGKNTPSRILSTLRRPFSHSAKNAKDRDEMEVSICRRRQQRLLTDDSSVKLAQLPSSSSRSRSREVSRPTVEQIAMGLHLSRTPHLPAHLSHLPYYHQQQQPYECSHTPISSPSLSRDSPRPSSSRRHSHSYFRTRTDPHTPSRSSSYLPRFPSPSLSPSPSRHTRPRTAPTTPHPPPPTRSALKKSPPSTKSGSLTTLDTALSASTATSSTAPPTPTSLASRFRLSRFLPSRVGGGAGSRSEASSRESVVEVEPAKKAVRFQEGVPDVSVGELTPRVF</sequence>
<keyword evidence="3" id="KW-1185">Reference proteome</keyword>
<organism evidence="2 3">
    <name type="scientific">Bondarzewia mesenterica</name>
    <dbReference type="NCBI Taxonomy" id="1095465"/>
    <lineage>
        <taxon>Eukaryota</taxon>
        <taxon>Fungi</taxon>
        <taxon>Dikarya</taxon>
        <taxon>Basidiomycota</taxon>
        <taxon>Agaricomycotina</taxon>
        <taxon>Agaricomycetes</taxon>
        <taxon>Russulales</taxon>
        <taxon>Bondarzewiaceae</taxon>
        <taxon>Bondarzewia</taxon>
    </lineage>
</organism>
<protein>
    <submittedName>
        <fullName evidence="2">Uncharacterized protein</fullName>
    </submittedName>
</protein>
<dbReference type="OrthoDB" id="3270855at2759"/>
<name>A0A4S4M273_9AGAM</name>
<feature type="compositionally biased region" description="Basic residues" evidence="1">
    <location>
        <begin position="134"/>
        <end position="143"/>
    </location>
</feature>
<feature type="compositionally biased region" description="Low complexity" evidence="1">
    <location>
        <begin position="109"/>
        <end position="133"/>
    </location>
</feature>